<dbReference type="EMBL" id="BAABKM010000001">
    <property type="protein sequence ID" value="GAA4692947.1"/>
    <property type="molecule type" value="Genomic_DNA"/>
</dbReference>
<accession>A0ABP8WPJ9</accession>
<dbReference type="PANTHER" id="PTHR42659:SF2">
    <property type="entry name" value="XANTHINE DEHYDROGENASE SUBUNIT C-RELATED"/>
    <property type="match status" value="1"/>
</dbReference>
<dbReference type="SUPFAM" id="SSF55447">
    <property type="entry name" value="CO dehydrogenase flavoprotein C-terminal domain-like"/>
    <property type="match status" value="1"/>
</dbReference>
<dbReference type="InterPro" id="IPR005107">
    <property type="entry name" value="CO_DH_flav_C"/>
</dbReference>
<dbReference type="InterPro" id="IPR036683">
    <property type="entry name" value="CO_DH_flav_C_dom_sf"/>
</dbReference>
<evidence type="ECO:0000313" key="5">
    <source>
        <dbReference type="EMBL" id="GAA4692947.1"/>
    </source>
</evidence>
<dbReference type="PANTHER" id="PTHR42659">
    <property type="entry name" value="XANTHINE DEHYDROGENASE SUBUNIT C-RELATED"/>
    <property type="match status" value="1"/>
</dbReference>
<evidence type="ECO:0000256" key="3">
    <source>
        <dbReference type="ARBA" id="ARBA00023002"/>
    </source>
</evidence>
<keyword evidence="6" id="KW-1185">Reference proteome</keyword>
<sequence>MKPAPFAYRRPGTIAEAVEALAGEPNAKVLAGGQSLVPLLSMRLAAPAMLVDINGIPGLDEVTVEDGGVRVGALARHAAVLASPDVRRVQPLVSLALANVAHATIRNRGTTVGSIVHADAAAEMPVVLSLLGGSLDVEGPRGRRTIPASELYLGPLESSVAHDEIAVSAYFPGLAAGAGVAFEEIARRHGDYALVGAAALVDGDTVRVGYLSVSDVPTVVDLSGVADDDLGEAALAQLDPAEDIHATAAYRAQLVRVLTGRVVRSAHTFAEGVR</sequence>
<dbReference type="SMART" id="SM01092">
    <property type="entry name" value="CO_deh_flav_C"/>
    <property type="match status" value="1"/>
</dbReference>
<name>A0ABP8WPJ9_9ACTN</name>
<keyword evidence="3" id="KW-0560">Oxidoreductase</keyword>
<dbReference type="RefSeq" id="WP_345518913.1">
    <property type="nucleotide sequence ID" value="NZ_BAABKM010000001.1"/>
</dbReference>
<dbReference type="InterPro" id="IPR016166">
    <property type="entry name" value="FAD-bd_PCMH"/>
</dbReference>
<protein>
    <submittedName>
        <fullName evidence="5">Xanthine dehydrogenase family protein subunit M</fullName>
    </submittedName>
</protein>
<dbReference type="Gene3D" id="3.30.390.50">
    <property type="entry name" value="CO dehydrogenase flavoprotein, C-terminal domain"/>
    <property type="match status" value="1"/>
</dbReference>
<dbReference type="Pfam" id="PF00941">
    <property type="entry name" value="FAD_binding_5"/>
    <property type="match status" value="1"/>
</dbReference>
<proteinExistence type="predicted"/>
<dbReference type="Pfam" id="PF03450">
    <property type="entry name" value="CO_deh_flav_C"/>
    <property type="match status" value="1"/>
</dbReference>
<dbReference type="InterPro" id="IPR036318">
    <property type="entry name" value="FAD-bd_PCMH-like_sf"/>
</dbReference>
<evidence type="ECO:0000256" key="1">
    <source>
        <dbReference type="ARBA" id="ARBA00022630"/>
    </source>
</evidence>
<dbReference type="Gene3D" id="3.30.465.10">
    <property type="match status" value="1"/>
</dbReference>
<keyword evidence="1" id="KW-0285">Flavoprotein</keyword>
<dbReference type="Gene3D" id="3.30.43.10">
    <property type="entry name" value="Uridine Diphospho-n-acetylenolpyruvylglucosamine Reductase, domain 2"/>
    <property type="match status" value="1"/>
</dbReference>
<comment type="caution">
    <text evidence="5">The sequence shown here is derived from an EMBL/GenBank/DDBJ whole genome shotgun (WGS) entry which is preliminary data.</text>
</comment>
<dbReference type="InterPro" id="IPR016169">
    <property type="entry name" value="FAD-bd_PCMH_sub2"/>
</dbReference>
<keyword evidence="2" id="KW-0274">FAD</keyword>
<reference evidence="6" key="1">
    <citation type="journal article" date="2019" name="Int. J. Syst. Evol. Microbiol.">
        <title>The Global Catalogue of Microorganisms (GCM) 10K type strain sequencing project: providing services to taxonomists for standard genome sequencing and annotation.</title>
        <authorList>
            <consortium name="The Broad Institute Genomics Platform"/>
            <consortium name="The Broad Institute Genome Sequencing Center for Infectious Disease"/>
            <person name="Wu L."/>
            <person name="Ma J."/>
        </authorList>
    </citation>
    <scope>NUCLEOTIDE SEQUENCE [LARGE SCALE GENOMIC DNA]</scope>
    <source>
        <strain evidence="6">JCM 18531</strain>
    </source>
</reference>
<dbReference type="PROSITE" id="PS51387">
    <property type="entry name" value="FAD_PCMH"/>
    <property type="match status" value="1"/>
</dbReference>
<organism evidence="5 6">
    <name type="scientific">Nocardioides conyzicola</name>
    <dbReference type="NCBI Taxonomy" id="1651781"/>
    <lineage>
        <taxon>Bacteria</taxon>
        <taxon>Bacillati</taxon>
        <taxon>Actinomycetota</taxon>
        <taxon>Actinomycetes</taxon>
        <taxon>Propionibacteriales</taxon>
        <taxon>Nocardioidaceae</taxon>
        <taxon>Nocardioides</taxon>
    </lineage>
</organism>
<evidence type="ECO:0000259" key="4">
    <source>
        <dbReference type="PROSITE" id="PS51387"/>
    </source>
</evidence>
<dbReference type="Proteomes" id="UP001499974">
    <property type="component" value="Unassembled WGS sequence"/>
</dbReference>
<evidence type="ECO:0000256" key="2">
    <source>
        <dbReference type="ARBA" id="ARBA00022827"/>
    </source>
</evidence>
<evidence type="ECO:0000313" key="6">
    <source>
        <dbReference type="Proteomes" id="UP001499974"/>
    </source>
</evidence>
<dbReference type="InterPro" id="IPR002346">
    <property type="entry name" value="Mopterin_DH_FAD-bd"/>
</dbReference>
<dbReference type="SUPFAM" id="SSF56176">
    <property type="entry name" value="FAD-binding/transporter-associated domain-like"/>
    <property type="match status" value="1"/>
</dbReference>
<dbReference type="InterPro" id="IPR016167">
    <property type="entry name" value="FAD-bd_PCMH_sub1"/>
</dbReference>
<dbReference type="InterPro" id="IPR051312">
    <property type="entry name" value="Diverse_Substr_Oxidored"/>
</dbReference>
<feature type="domain" description="FAD-binding PCMH-type" evidence="4">
    <location>
        <begin position="1"/>
        <end position="176"/>
    </location>
</feature>
<gene>
    <name evidence="5" type="ORF">GCM10023349_05120</name>
</gene>